<evidence type="ECO:0000313" key="3">
    <source>
        <dbReference type="Proteomes" id="UP000275078"/>
    </source>
</evidence>
<feature type="compositionally biased region" description="Basic and acidic residues" evidence="1">
    <location>
        <begin position="437"/>
        <end position="450"/>
    </location>
</feature>
<reference evidence="2 3" key="1">
    <citation type="journal article" date="2018" name="Nat. Ecol. Evol.">
        <title>Pezizomycetes genomes reveal the molecular basis of ectomycorrhizal truffle lifestyle.</title>
        <authorList>
            <person name="Murat C."/>
            <person name="Payen T."/>
            <person name="Noel B."/>
            <person name="Kuo A."/>
            <person name="Morin E."/>
            <person name="Chen J."/>
            <person name="Kohler A."/>
            <person name="Krizsan K."/>
            <person name="Balestrini R."/>
            <person name="Da Silva C."/>
            <person name="Montanini B."/>
            <person name="Hainaut M."/>
            <person name="Levati E."/>
            <person name="Barry K.W."/>
            <person name="Belfiori B."/>
            <person name="Cichocki N."/>
            <person name="Clum A."/>
            <person name="Dockter R.B."/>
            <person name="Fauchery L."/>
            <person name="Guy J."/>
            <person name="Iotti M."/>
            <person name="Le Tacon F."/>
            <person name="Lindquist E.A."/>
            <person name="Lipzen A."/>
            <person name="Malagnac F."/>
            <person name="Mello A."/>
            <person name="Molinier V."/>
            <person name="Miyauchi S."/>
            <person name="Poulain J."/>
            <person name="Riccioni C."/>
            <person name="Rubini A."/>
            <person name="Sitrit Y."/>
            <person name="Splivallo R."/>
            <person name="Traeger S."/>
            <person name="Wang M."/>
            <person name="Zifcakova L."/>
            <person name="Wipf D."/>
            <person name="Zambonelli A."/>
            <person name="Paolocci F."/>
            <person name="Nowrousian M."/>
            <person name="Ottonello S."/>
            <person name="Baldrian P."/>
            <person name="Spatafora J.W."/>
            <person name="Henrissat B."/>
            <person name="Nagy L.G."/>
            <person name="Aury J.M."/>
            <person name="Wincker P."/>
            <person name="Grigoriev I.V."/>
            <person name="Bonfante P."/>
            <person name="Martin F.M."/>
        </authorList>
    </citation>
    <scope>NUCLEOTIDE SEQUENCE [LARGE SCALE GENOMIC DNA]</scope>
    <source>
        <strain evidence="2 3">RN42</strain>
    </source>
</reference>
<feature type="region of interest" description="Disordered" evidence="1">
    <location>
        <begin position="399"/>
        <end position="462"/>
    </location>
</feature>
<keyword evidence="3" id="KW-1185">Reference proteome</keyword>
<organism evidence="2 3">
    <name type="scientific">Ascobolus immersus RN42</name>
    <dbReference type="NCBI Taxonomy" id="1160509"/>
    <lineage>
        <taxon>Eukaryota</taxon>
        <taxon>Fungi</taxon>
        <taxon>Dikarya</taxon>
        <taxon>Ascomycota</taxon>
        <taxon>Pezizomycotina</taxon>
        <taxon>Pezizomycetes</taxon>
        <taxon>Pezizales</taxon>
        <taxon>Ascobolaceae</taxon>
        <taxon>Ascobolus</taxon>
    </lineage>
</organism>
<proteinExistence type="predicted"/>
<feature type="compositionally biased region" description="Low complexity" evidence="1">
    <location>
        <begin position="273"/>
        <end position="285"/>
    </location>
</feature>
<feature type="region of interest" description="Disordered" evidence="1">
    <location>
        <begin position="484"/>
        <end position="592"/>
    </location>
</feature>
<dbReference type="AlphaFoldDB" id="A0A3N4IHE2"/>
<protein>
    <submittedName>
        <fullName evidence="2">Uncharacterized protein</fullName>
    </submittedName>
</protein>
<accession>A0A3N4IHE2</accession>
<name>A0A3N4IHE2_ASCIM</name>
<dbReference type="STRING" id="1160509.A0A3N4IHE2"/>
<dbReference type="EMBL" id="ML119653">
    <property type="protein sequence ID" value="RPA85562.1"/>
    <property type="molecule type" value="Genomic_DNA"/>
</dbReference>
<evidence type="ECO:0000313" key="2">
    <source>
        <dbReference type="EMBL" id="RPA85562.1"/>
    </source>
</evidence>
<gene>
    <name evidence="2" type="ORF">BJ508DRAFT_302819</name>
</gene>
<evidence type="ECO:0000256" key="1">
    <source>
        <dbReference type="SAM" id="MobiDB-lite"/>
    </source>
</evidence>
<sequence>MRYGNWDVLLFPSGSRVPIQEFGVSCFHCFDPATSEGLRNLTPNGSTTNVDVQYLTRTVPTVTAFITALPAQTPFHISLHCWNTSEENGTQSTGIGDFHGHMRSADSDVNVRQFEFRVFIDDVSTTVVLAAAASTLWPTIIDSQPRGTGSSLLFPEFRSEYMEREWSGISGTGRINVILSEGVTSPSRPYRRLKNLAAFSFVYAPNDVLEWAGISYPRSTFGSSRSPDTALPSLAHYLRRVNGPSSRSTMERPYPISAFSDRTAEIANRAIARASSPAAAPSPSTTDDRPALARLPSLGDELGGGIATRRGLSLRMRIARPNLQRAVTIGADGDPFMGAPGRRNIPSTHTVSANQTPNDPNEIIAVLRAEIDSLRADNLLLANRLEAVTGTRWSPGNFDAIPVPSPPASARSTRNGRPPLATRNTMPNTRSPAIPELGREESPTRREHSLPRFMQSPSSLGIETTSGELGLRDPFEEFINFPPLASSPAPQSTIANPFTPPRASRLRSESTPQSRENSWLAVNENVAPSPSGSLGSLAGSVVTTPQPLPEGQRQLGEAIEQADPLEGAASPESEQESETPRMNHASLVRDSP</sequence>
<dbReference type="Proteomes" id="UP000275078">
    <property type="component" value="Unassembled WGS sequence"/>
</dbReference>
<feature type="compositionally biased region" description="Polar residues" evidence="1">
    <location>
        <begin position="422"/>
        <end position="431"/>
    </location>
</feature>
<feature type="region of interest" description="Disordered" evidence="1">
    <location>
        <begin position="273"/>
        <end position="300"/>
    </location>
</feature>
<feature type="compositionally biased region" description="Low complexity" evidence="1">
    <location>
        <begin position="526"/>
        <end position="542"/>
    </location>
</feature>
<dbReference type="OrthoDB" id="5417628at2759"/>